<dbReference type="PROSITE" id="PS00216">
    <property type="entry name" value="SUGAR_TRANSPORT_1"/>
    <property type="match status" value="1"/>
</dbReference>
<dbReference type="PROSITE" id="PS50850">
    <property type="entry name" value="MFS"/>
    <property type="match status" value="1"/>
</dbReference>
<evidence type="ECO:0000313" key="10">
    <source>
        <dbReference type="Proteomes" id="UP001500618"/>
    </source>
</evidence>
<feature type="transmembrane region" description="Helical" evidence="7">
    <location>
        <begin position="406"/>
        <end position="426"/>
    </location>
</feature>
<dbReference type="RefSeq" id="WP_344314794.1">
    <property type="nucleotide sequence ID" value="NZ_BAAANY010000039.1"/>
</dbReference>
<evidence type="ECO:0000259" key="8">
    <source>
        <dbReference type="PROSITE" id="PS50850"/>
    </source>
</evidence>
<sequence>MRPSPIYRPIASQEELLALSDLAVRRVMNQRGTKIGRRAGWLMISTILIEAWDLWAISFLLIFIKAEFHPNPFMVGLAAGAVNAGALLGSLCGGWVADRLGRRRVFLGTMVLFVVLALAQGFVTNMWDLVLLRFLLGFPLGSDIACGYAYIMEAMPRGKREVMGNRWQAMFAIGEVFAIAAVTVMFLAGIQPHLLWRLGLALGSIPALALLLVRLKLPDTAMSLIQRGRFREAKRVSMRMFGDPLEMLPNQDFPINRPSTRDFLRNIWADPVRKRATIFAWISNGAQGAEFAAFGFYLPVILVLTGVTGIAATNFVTGAIYLIAVVSGFVGPAITPWIGHRGIAQWGFGTAFVSLLAAAAFLALDWKILVPVAAATLMWGHYWDASNGMTITAMIAPSRYKATAAGFGYIFCKLAQFVTLILFPVMFAAIGIPLATVVVSLISLGGFLAARYILPEVYGYVEQEDTHRTLAAVRA</sequence>
<dbReference type="InterPro" id="IPR050814">
    <property type="entry name" value="Myo-inositol_Transporter"/>
</dbReference>
<evidence type="ECO:0000256" key="7">
    <source>
        <dbReference type="SAM" id="Phobius"/>
    </source>
</evidence>
<feature type="transmembrane region" description="Helical" evidence="7">
    <location>
        <begin position="171"/>
        <end position="188"/>
    </location>
</feature>
<keyword evidence="5 7" id="KW-1133">Transmembrane helix</keyword>
<dbReference type="InterPro" id="IPR005829">
    <property type="entry name" value="Sugar_transporter_CS"/>
</dbReference>
<keyword evidence="4 7" id="KW-0812">Transmembrane</keyword>
<feature type="transmembrane region" description="Helical" evidence="7">
    <location>
        <begin position="76"/>
        <end position="97"/>
    </location>
</feature>
<dbReference type="Pfam" id="PF00083">
    <property type="entry name" value="Sugar_tr"/>
    <property type="match status" value="1"/>
</dbReference>
<feature type="transmembrane region" description="Helical" evidence="7">
    <location>
        <begin position="432"/>
        <end position="454"/>
    </location>
</feature>
<dbReference type="Proteomes" id="UP001500618">
    <property type="component" value="Unassembled WGS sequence"/>
</dbReference>
<name>A0ABN2IZ90_9ACTN</name>
<feature type="transmembrane region" description="Helical" evidence="7">
    <location>
        <begin position="346"/>
        <end position="362"/>
    </location>
</feature>
<proteinExistence type="inferred from homology"/>
<dbReference type="PANTHER" id="PTHR48020">
    <property type="entry name" value="PROTON MYO-INOSITOL COTRANSPORTER"/>
    <property type="match status" value="1"/>
</dbReference>
<accession>A0ABN2IZ90</accession>
<evidence type="ECO:0000256" key="1">
    <source>
        <dbReference type="ARBA" id="ARBA00004651"/>
    </source>
</evidence>
<dbReference type="PANTHER" id="PTHR48020:SF12">
    <property type="entry name" value="PROTON MYO-INOSITOL COTRANSPORTER"/>
    <property type="match status" value="1"/>
</dbReference>
<dbReference type="InterPro" id="IPR036259">
    <property type="entry name" value="MFS_trans_sf"/>
</dbReference>
<evidence type="ECO:0000313" key="9">
    <source>
        <dbReference type="EMBL" id="GAA1714777.1"/>
    </source>
</evidence>
<comment type="caution">
    <text evidence="9">The sequence shown here is derived from an EMBL/GenBank/DDBJ whole genome shotgun (WGS) entry which is preliminary data.</text>
</comment>
<feature type="transmembrane region" description="Helical" evidence="7">
    <location>
        <begin position="291"/>
        <end position="312"/>
    </location>
</feature>
<evidence type="ECO:0000256" key="4">
    <source>
        <dbReference type="ARBA" id="ARBA00022692"/>
    </source>
</evidence>
<feature type="transmembrane region" description="Helical" evidence="7">
    <location>
        <begin position="368"/>
        <end position="385"/>
    </location>
</feature>
<protein>
    <submittedName>
        <fullName evidence="9">MFS transporter</fullName>
    </submittedName>
</protein>
<dbReference type="InterPro" id="IPR005828">
    <property type="entry name" value="MFS_sugar_transport-like"/>
</dbReference>
<dbReference type="Gene3D" id="1.20.1250.20">
    <property type="entry name" value="MFS general substrate transporter like domains"/>
    <property type="match status" value="1"/>
</dbReference>
<dbReference type="EMBL" id="BAAANY010000039">
    <property type="protein sequence ID" value="GAA1714777.1"/>
    <property type="molecule type" value="Genomic_DNA"/>
</dbReference>
<comment type="subcellular location">
    <subcellularLocation>
        <location evidence="1">Cell membrane</location>
        <topology evidence="1">Multi-pass membrane protein</topology>
    </subcellularLocation>
</comment>
<evidence type="ECO:0000256" key="2">
    <source>
        <dbReference type="ARBA" id="ARBA00010992"/>
    </source>
</evidence>
<dbReference type="PROSITE" id="PS00217">
    <property type="entry name" value="SUGAR_TRANSPORT_2"/>
    <property type="match status" value="1"/>
</dbReference>
<reference evidence="9 10" key="1">
    <citation type="journal article" date="2019" name="Int. J. Syst. Evol. Microbiol.">
        <title>The Global Catalogue of Microorganisms (GCM) 10K type strain sequencing project: providing services to taxonomists for standard genome sequencing and annotation.</title>
        <authorList>
            <consortium name="The Broad Institute Genomics Platform"/>
            <consortium name="The Broad Institute Genome Sequencing Center for Infectious Disease"/>
            <person name="Wu L."/>
            <person name="Ma J."/>
        </authorList>
    </citation>
    <scope>NUCLEOTIDE SEQUENCE [LARGE SCALE GENOMIC DNA]</scope>
    <source>
        <strain evidence="9 10">JCM 14718</strain>
    </source>
</reference>
<keyword evidence="10" id="KW-1185">Reference proteome</keyword>
<feature type="transmembrane region" description="Helical" evidence="7">
    <location>
        <begin position="129"/>
        <end position="151"/>
    </location>
</feature>
<evidence type="ECO:0000256" key="5">
    <source>
        <dbReference type="ARBA" id="ARBA00022989"/>
    </source>
</evidence>
<gene>
    <name evidence="9" type="ORF">GCM10009765_74620</name>
</gene>
<keyword evidence="3" id="KW-0813">Transport</keyword>
<keyword evidence="6 7" id="KW-0472">Membrane</keyword>
<dbReference type="InterPro" id="IPR020846">
    <property type="entry name" value="MFS_dom"/>
</dbReference>
<feature type="domain" description="Major facilitator superfamily (MFS) profile" evidence="8">
    <location>
        <begin position="39"/>
        <end position="458"/>
    </location>
</feature>
<evidence type="ECO:0000256" key="3">
    <source>
        <dbReference type="ARBA" id="ARBA00022448"/>
    </source>
</evidence>
<feature type="transmembrane region" description="Helical" evidence="7">
    <location>
        <begin position="104"/>
        <end position="123"/>
    </location>
</feature>
<dbReference type="SUPFAM" id="SSF103473">
    <property type="entry name" value="MFS general substrate transporter"/>
    <property type="match status" value="1"/>
</dbReference>
<organism evidence="9 10">
    <name type="scientific">Fodinicola feengrottensis</name>
    <dbReference type="NCBI Taxonomy" id="435914"/>
    <lineage>
        <taxon>Bacteria</taxon>
        <taxon>Bacillati</taxon>
        <taxon>Actinomycetota</taxon>
        <taxon>Actinomycetes</taxon>
        <taxon>Mycobacteriales</taxon>
        <taxon>Fodinicola</taxon>
    </lineage>
</organism>
<evidence type="ECO:0000256" key="6">
    <source>
        <dbReference type="ARBA" id="ARBA00023136"/>
    </source>
</evidence>
<feature type="transmembrane region" description="Helical" evidence="7">
    <location>
        <begin position="41"/>
        <end position="64"/>
    </location>
</feature>
<feature type="transmembrane region" description="Helical" evidence="7">
    <location>
        <begin position="318"/>
        <end position="339"/>
    </location>
</feature>
<feature type="transmembrane region" description="Helical" evidence="7">
    <location>
        <begin position="194"/>
        <end position="213"/>
    </location>
</feature>
<comment type="similarity">
    <text evidence="2">Belongs to the major facilitator superfamily. Sugar transporter (TC 2.A.1.1) family.</text>
</comment>